<proteinExistence type="predicted"/>
<protein>
    <submittedName>
        <fullName evidence="2">Uncharacterized protein</fullName>
    </submittedName>
</protein>
<dbReference type="HOGENOM" id="CLU_2657595_0_0_1"/>
<reference evidence="3" key="1">
    <citation type="submission" date="2011-05" db="EMBL/GenBank/DDBJ databases">
        <authorList>
            <person name="Richards S.R."/>
            <person name="Qu J."/>
            <person name="Jiang H."/>
            <person name="Jhangiani S.N."/>
            <person name="Agravi P."/>
            <person name="Goodspeed R."/>
            <person name="Gross S."/>
            <person name="Mandapat C."/>
            <person name="Jackson L."/>
            <person name="Mathew T."/>
            <person name="Pu L."/>
            <person name="Thornton R."/>
            <person name="Saada N."/>
            <person name="Wilczek-Boney K.B."/>
            <person name="Lee S."/>
            <person name="Kovar C."/>
            <person name="Wu Y."/>
            <person name="Scherer S.E."/>
            <person name="Worley K.C."/>
            <person name="Muzny D.M."/>
            <person name="Gibbs R."/>
        </authorList>
    </citation>
    <scope>NUCLEOTIDE SEQUENCE</scope>
    <source>
        <strain evidence="3">Brora</strain>
    </source>
</reference>
<evidence type="ECO:0000313" key="3">
    <source>
        <dbReference type="Proteomes" id="UP000014500"/>
    </source>
</evidence>
<evidence type="ECO:0000256" key="1">
    <source>
        <dbReference type="SAM" id="MobiDB-lite"/>
    </source>
</evidence>
<organism evidence="2 3">
    <name type="scientific">Strigamia maritima</name>
    <name type="common">European centipede</name>
    <name type="synonym">Geophilus maritimus</name>
    <dbReference type="NCBI Taxonomy" id="126957"/>
    <lineage>
        <taxon>Eukaryota</taxon>
        <taxon>Metazoa</taxon>
        <taxon>Ecdysozoa</taxon>
        <taxon>Arthropoda</taxon>
        <taxon>Myriapoda</taxon>
        <taxon>Chilopoda</taxon>
        <taxon>Pleurostigmophora</taxon>
        <taxon>Geophilomorpha</taxon>
        <taxon>Linotaeniidae</taxon>
        <taxon>Strigamia</taxon>
    </lineage>
</organism>
<sequence>MPFGSPSVCDGARSEGGPSHAHIPTSLPLYHLARLLYFSVIKSNFDVSLSTPEPCGTLDDQTPATDGGPGEKNFFV</sequence>
<name>T1JKA0_STRMM</name>
<dbReference type="Proteomes" id="UP000014500">
    <property type="component" value="Unassembled WGS sequence"/>
</dbReference>
<accession>T1JKA0</accession>
<feature type="region of interest" description="Disordered" evidence="1">
    <location>
        <begin position="1"/>
        <end position="21"/>
    </location>
</feature>
<dbReference type="EnsemblMetazoa" id="SMAR014280-RA">
    <property type="protein sequence ID" value="SMAR014280-PA"/>
    <property type="gene ID" value="SMAR014280"/>
</dbReference>
<feature type="region of interest" description="Disordered" evidence="1">
    <location>
        <begin position="52"/>
        <end position="76"/>
    </location>
</feature>
<reference evidence="2" key="2">
    <citation type="submission" date="2015-02" db="UniProtKB">
        <authorList>
            <consortium name="EnsemblMetazoa"/>
        </authorList>
    </citation>
    <scope>IDENTIFICATION</scope>
</reference>
<dbReference type="EMBL" id="JH431589">
    <property type="status" value="NOT_ANNOTATED_CDS"/>
    <property type="molecule type" value="Genomic_DNA"/>
</dbReference>
<dbReference type="AlphaFoldDB" id="T1JKA0"/>
<evidence type="ECO:0000313" key="2">
    <source>
        <dbReference type="EnsemblMetazoa" id="SMAR014280-PA"/>
    </source>
</evidence>
<keyword evidence="3" id="KW-1185">Reference proteome</keyword>